<organism evidence="3 4">
    <name type="scientific">Hydrogenibacillus schlegelii</name>
    <name type="common">Bacillus schlegelii</name>
    <dbReference type="NCBI Taxonomy" id="1484"/>
    <lineage>
        <taxon>Bacteria</taxon>
        <taxon>Bacillati</taxon>
        <taxon>Bacillota</taxon>
        <taxon>Bacilli</taxon>
        <taxon>Bacillales</taxon>
        <taxon>Bacillales Family X. Incertae Sedis</taxon>
        <taxon>Hydrogenibacillus</taxon>
    </lineage>
</organism>
<dbReference type="RefSeq" id="WP_066202176.1">
    <property type="nucleotide sequence ID" value="NZ_CBCSAS010000009.1"/>
</dbReference>
<dbReference type="EMBL" id="JAHHQF010000039">
    <property type="protein sequence ID" value="MBT9281559.1"/>
    <property type="molecule type" value="Genomic_DNA"/>
</dbReference>
<comment type="caution">
    <text evidence="3">The sequence shown here is derived from an EMBL/GenBank/DDBJ whole genome shotgun (WGS) entry which is preliminary data.</text>
</comment>
<proteinExistence type="predicted"/>
<keyword evidence="1" id="KW-0812">Transmembrane</keyword>
<accession>A0A132NB02</accession>
<evidence type="ECO:0000313" key="2">
    <source>
        <dbReference type="EMBL" id="MBT9281559.1"/>
    </source>
</evidence>
<dbReference type="Pfam" id="PF11117">
    <property type="entry name" value="DUF2626"/>
    <property type="match status" value="1"/>
</dbReference>
<keyword evidence="1" id="KW-0472">Membrane</keyword>
<evidence type="ECO:0000313" key="4">
    <source>
        <dbReference type="Proteomes" id="UP000243024"/>
    </source>
</evidence>
<feature type="transmembrane region" description="Helical" evidence="1">
    <location>
        <begin position="53"/>
        <end position="74"/>
    </location>
</feature>
<dbReference type="AlphaFoldDB" id="A0A132NB02"/>
<dbReference type="InterPro" id="IPR020254">
    <property type="entry name" value="DUF2626"/>
</dbReference>
<dbReference type="Proteomes" id="UP000243024">
    <property type="component" value="Unassembled WGS sequence"/>
</dbReference>
<dbReference type="STRING" id="1484.SA87_03440"/>
<feature type="transmembrane region" description="Helical" evidence="1">
    <location>
        <begin position="28"/>
        <end position="46"/>
    </location>
</feature>
<dbReference type="EMBL" id="JXBB01000034">
    <property type="protein sequence ID" value="OAR03895.1"/>
    <property type="molecule type" value="Genomic_DNA"/>
</dbReference>
<evidence type="ECO:0000313" key="3">
    <source>
        <dbReference type="EMBL" id="OAR03895.1"/>
    </source>
</evidence>
<feature type="transmembrane region" description="Helical" evidence="1">
    <location>
        <begin position="7"/>
        <end position="22"/>
    </location>
</feature>
<evidence type="ECO:0000256" key="1">
    <source>
        <dbReference type="SAM" id="Phobius"/>
    </source>
</evidence>
<name>A0A132NB02_HYDSH</name>
<keyword evidence="4" id="KW-1185">Reference proteome</keyword>
<keyword evidence="1" id="KW-1133">Transmembrane helix</keyword>
<reference evidence="2" key="2">
    <citation type="journal article" date="2021" name="Microbiology">
        <title>Metagenomic Analysis of the Microbial Community in the Underground Coal Fire Area (Kemerovo Region, Russia) Revealed Predominance of Thermophilic Members of the Phyla Deinococcus-thermus, Aquificae, and Firmicutes.</title>
        <authorList>
            <person name="Kadnikov V."/>
            <person name="Mardanov A.V."/>
            <person name="Beletsky A.V."/>
            <person name="Karnachuk O.V."/>
            <person name="Ravin N.V."/>
        </authorList>
    </citation>
    <scope>NUCLEOTIDE SEQUENCE</scope>
    <source>
        <strain evidence="2">RBS10-49</strain>
    </source>
</reference>
<protein>
    <submittedName>
        <fullName evidence="2">DUF2626 family protein</fullName>
    </submittedName>
</protein>
<reference evidence="3 4" key="1">
    <citation type="submission" date="2015-09" db="EMBL/GenBank/DDBJ databases">
        <title>Draft genome sequence of Hydrogenibacillus schlegelii DSM 2000.</title>
        <authorList>
            <person name="Hemp J."/>
        </authorList>
    </citation>
    <scope>NUCLEOTIDE SEQUENCE [LARGE SCALE GENOMIC DNA]</scope>
    <source>
        <strain evidence="3 4">MA 48</strain>
    </source>
</reference>
<dbReference type="OrthoDB" id="2353516at2"/>
<dbReference type="Proteomes" id="UP000748108">
    <property type="component" value="Unassembled WGS sequence"/>
</dbReference>
<gene>
    <name evidence="2" type="ORF">KM312_02670</name>
    <name evidence="3" type="ORF">SA87_03440</name>
</gene>
<sequence length="83" mass="9288">MARMFRVLAYFSLIIALIGFWMDLLPMALIFFAQTAVFAALSYLGLSERTYLLLFNGYMVVAFVAFLYVIFFALPLTGPGLGS</sequence>